<evidence type="ECO:0000259" key="10">
    <source>
        <dbReference type="Pfam" id="PF00535"/>
    </source>
</evidence>
<keyword evidence="2" id="KW-1003">Cell membrane</keyword>
<comment type="subcellular location">
    <subcellularLocation>
        <location evidence="1">Cell membrane</location>
    </subcellularLocation>
</comment>
<keyword evidence="3 11" id="KW-0328">Glycosyltransferase</keyword>
<keyword evidence="12" id="KW-1185">Reference proteome</keyword>
<organism evidence="11 12">
    <name type="scientific">Actinacidiphila polyblastidii</name>
    <dbReference type="NCBI Taxonomy" id="3110430"/>
    <lineage>
        <taxon>Bacteria</taxon>
        <taxon>Bacillati</taxon>
        <taxon>Actinomycetota</taxon>
        <taxon>Actinomycetes</taxon>
        <taxon>Kitasatosporales</taxon>
        <taxon>Streptomycetaceae</taxon>
        <taxon>Actinacidiphila</taxon>
    </lineage>
</organism>
<evidence type="ECO:0000256" key="3">
    <source>
        <dbReference type="ARBA" id="ARBA00022676"/>
    </source>
</evidence>
<gene>
    <name evidence="11" type="ORF">V2S66_32130</name>
</gene>
<dbReference type="PANTHER" id="PTHR43646">
    <property type="entry name" value="GLYCOSYLTRANSFERASE"/>
    <property type="match status" value="1"/>
</dbReference>
<proteinExistence type="inferred from homology"/>
<keyword evidence="5" id="KW-0472">Membrane</keyword>
<dbReference type="Gene3D" id="3.90.550.10">
    <property type="entry name" value="Spore Coat Polysaccharide Biosynthesis Protein SpsA, Chain A"/>
    <property type="match status" value="1"/>
</dbReference>
<comment type="pathway">
    <text evidence="7">Carotenoid biosynthesis; staphyloxanthin biosynthesis; staphyloxanthin from farnesyl diphosphate: step 4/5.</text>
</comment>
<comment type="similarity">
    <text evidence="8">Belongs to the glycosyltransferase 2 family. CrtQ subfamily.</text>
</comment>
<evidence type="ECO:0000313" key="11">
    <source>
        <dbReference type="EMBL" id="MEE4546601.1"/>
    </source>
</evidence>
<accession>A0ABU7PL93</accession>
<evidence type="ECO:0000313" key="12">
    <source>
        <dbReference type="Proteomes" id="UP001344658"/>
    </source>
</evidence>
<dbReference type="PANTHER" id="PTHR43646:SF2">
    <property type="entry name" value="GLYCOSYLTRANSFERASE 2-LIKE DOMAIN-CONTAINING PROTEIN"/>
    <property type="match status" value="1"/>
</dbReference>
<keyword evidence="4 11" id="KW-0808">Transferase</keyword>
<reference evidence="11 12" key="1">
    <citation type="submission" date="2023-12" db="EMBL/GenBank/DDBJ databases">
        <title>Streptomyces sp. V4-01.</title>
        <authorList>
            <person name="Somphong A."/>
            <person name="Phongsopitanun W."/>
        </authorList>
    </citation>
    <scope>NUCLEOTIDE SEQUENCE [LARGE SCALE GENOMIC DNA]</scope>
    <source>
        <strain evidence="11 12">V4-01</strain>
    </source>
</reference>
<evidence type="ECO:0000256" key="4">
    <source>
        <dbReference type="ARBA" id="ARBA00022679"/>
    </source>
</evidence>
<sequence>MAVVIPAHDEERLLPAALDAVALASRAPSLAALRVLTVVVADSCRDRTAAVAAAAGALVVHADCRNPGAARALGAQRALAEAGTEGLWITATDADSVVPPHWLAFHRAMARTGWDAVVGTVRLPPSPLAALHAAGYDATRPAARAPWRHPHVHGANLGVAAHAYQEVGGFPHLGVGEDRALVAALHRGGYRILRTDACPVLTSDRLRGRARGGFAQHLATLTGTGTDVSAPGSA</sequence>
<comment type="function">
    <text evidence="6">Catalyzes the glycosylation of 4,4'-diaponeurosporenoate, i.e. the esterification of glucose at the C1'' position with the carboxyl group of 4,4'-diaponeurosporenic acid, to form glycosyl-4,4'-diaponeurosporenoate. This is a step in the biosynthesis of staphyloxanthin, an orange pigment present in most staphylococci strains.</text>
</comment>
<evidence type="ECO:0000256" key="6">
    <source>
        <dbReference type="ARBA" id="ARBA00037281"/>
    </source>
</evidence>
<comment type="caution">
    <text evidence="11">The sequence shown here is derived from an EMBL/GenBank/DDBJ whole genome shotgun (WGS) entry which is preliminary data.</text>
</comment>
<evidence type="ECO:0000256" key="9">
    <source>
        <dbReference type="ARBA" id="ARBA00040345"/>
    </source>
</evidence>
<dbReference type="InterPro" id="IPR001173">
    <property type="entry name" value="Glyco_trans_2-like"/>
</dbReference>
<evidence type="ECO:0000256" key="5">
    <source>
        <dbReference type="ARBA" id="ARBA00023136"/>
    </source>
</evidence>
<protein>
    <recommendedName>
        <fullName evidence="9">4,4'-diaponeurosporenoate glycosyltransferase</fullName>
    </recommendedName>
</protein>
<dbReference type="EMBL" id="JAZEWV010000049">
    <property type="protein sequence ID" value="MEE4546601.1"/>
    <property type="molecule type" value="Genomic_DNA"/>
</dbReference>
<name>A0ABU7PL93_9ACTN</name>
<evidence type="ECO:0000256" key="8">
    <source>
        <dbReference type="ARBA" id="ARBA00038120"/>
    </source>
</evidence>
<dbReference type="Pfam" id="PF00535">
    <property type="entry name" value="Glycos_transf_2"/>
    <property type="match status" value="1"/>
</dbReference>
<evidence type="ECO:0000256" key="2">
    <source>
        <dbReference type="ARBA" id="ARBA00022475"/>
    </source>
</evidence>
<dbReference type="RefSeq" id="WP_330800317.1">
    <property type="nucleotide sequence ID" value="NZ_JAZEWV010000049.1"/>
</dbReference>
<dbReference type="Proteomes" id="UP001344658">
    <property type="component" value="Unassembled WGS sequence"/>
</dbReference>
<dbReference type="GO" id="GO:0016757">
    <property type="term" value="F:glycosyltransferase activity"/>
    <property type="evidence" value="ECO:0007669"/>
    <property type="project" value="UniProtKB-KW"/>
</dbReference>
<evidence type="ECO:0000256" key="7">
    <source>
        <dbReference type="ARBA" id="ARBA00037904"/>
    </source>
</evidence>
<dbReference type="SUPFAM" id="SSF53448">
    <property type="entry name" value="Nucleotide-diphospho-sugar transferases"/>
    <property type="match status" value="1"/>
</dbReference>
<evidence type="ECO:0000256" key="1">
    <source>
        <dbReference type="ARBA" id="ARBA00004236"/>
    </source>
</evidence>
<feature type="domain" description="Glycosyltransferase 2-like" evidence="10">
    <location>
        <begin position="3"/>
        <end position="122"/>
    </location>
</feature>
<dbReference type="InterPro" id="IPR029044">
    <property type="entry name" value="Nucleotide-diphossugar_trans"/>
</dbReference>